<name>A0A1M4EI46_9ACTN</name>
<gene>
    <name evidence="1" type="ORF">BN4615_P7950</name>
</gene>
<dbReference type="AlphaFoldDB" id="A0A1M4EI46"/>
<dbReference type="InterPro" id="IPR046214">
    <property type="entry name" value="DUF6247"/>
</dbReference>
<dbReference type="Pfam" id="PF19760">
    <property type="entry name" value="DUF6247"/>
    <property type="match status" value="1"/>
</dbReference>
<organism evidence="1">
    <name type="scientific">Nonomuraea gerenzanensis</name>
    <dbReference type="NCBI Taxonomy" id="93944"/>
    <lineage>
        <taxon>Bacteria</taxon>
        <taxon>Bacillati</taxon>
        <taxon>Actinomycetota</taxon>
        <taxon>Actinomycetes</taxon>
        <taxon>Streptosporangiales</taxon>
        <taxon>Streptosporangiaceae</taxon>
        <taxon>Nonomuraea</taxon>
    </lineage>
</organism>
<evidence type="ECO:0000313" key="1">
    <source>
        <dbReference type="EMBL" id="SBO98434.1"/>
    </source>
</evidence>
<proteinExistence type="predicted"/>
<dbReference type="RefSeq" id="WP_225267120.1">
    <property type="nucleotide sequence ID" value="NZ_CP084058.1"/>
</dbReference>
<dbReference type="EMBL" id="LT559118">
    <property type="protein sequence ID" value="SBO98434.1"/>
    <property type="molecule type" value="Genomic_DNA"/>
</dbReference>
<accession>A0A1M4EI46</accession>
<protein>
    <submittedName>
        <fullName evidence="1">Uncharacterized protein</fullName>
    </submittedName>
</protein>
<sequence>MLFDCAYWHTVDKARITYDLTPINECVAYWWWQAVRRRTQKPTRAPFSRQRAMST</sequence>
<reference evidence="1" key="1">
    <citation type="submission" date="2016-04" db="EMBL/GenBank/DDBJ databases">
        <authorList>
            <person name="Evans L.H."/>
            <person name="Alamgir A."/>
            <person name="Owens N."/>
            <person name="Weber N.D."/>
            <person name="Virtaneva K."/>
            <person name="Barbian K."/>
            <person name="Babar A."/>
            <person name="Rosenke K."/>
        </authorList>
    </citation>
    <scope>NUCLEOTIDE SEQUENCE</scope>
    <source>
        <strain evidence="1">Nono1</strain>
    </source>
</reference>